<organism evidence="2 3">
    <name type="scientific">Calicophoron daubneyi</name>
    <name type="common">Rumen fluke</name>
    <name type="synonym">Paramphistomum daubneyi</name>
    <dbReference type="NCBI Taxonomy" id="300641"/>
    <lineage>
        <taxon>Eukaryota</taxon>
        <taxon>Metazoa</taxon>
        <taxon>Spiralia</taxon>
        <taxon>Lophotrochozoa</taxon>
        <taxon>Platyhelminthes</taxon>
        <taxon>Trematoda</taxon>
        <taxon>Digenea</taxon>
        <taxon>Plagiorchiida</taxon>
        <taxon>Pronocephalata</taxon>
        <taxon>Paramphistomoidea</taxon>
        <taxon>Paramphistomidae</taxon>
        <taxon>Calicophoron</taxon>
    </lineage>
</organism>
<dbReference type="Proteomes" id="UP001497525">
    <property type="component" value="Unassembled WGS sequence"/>
</dbReference>
<evidence type="ECO:0000313" key="3">
    <source>
        <dbReference type="Proteomes" id="UP001497525"/>
    </source>
</evidence>
<feature type="domain" description="SF4 helicase" evidence="1">
    <location>
        <begin position="21"/>
        <end position="274"/>
    </location>
</feature>
<dbReference type="PROSITE" id="PS51199">
    <property type="entry name" value="SF4_HELICASE"/>
    <property type="match status" value="1"/>
</dbReference>
<sequence>MNIIRLDGELLKRTVNDIIRVKELQGVPWSRFTELNRILKGFRSHEITVLSGHTGVGKTTFACEYSLDLAEQGVTTLWGSFEMPLRKICRTLVHQFAGESLSPNAPGRVLDWANMFSKTMPMYFMNLQGSQCESEVFKVMEEGVKKLGVEHVIIDNLQFMLGISGNSFDERFQRQDRFVQGLRTFVNQKGPHITVVVHPRKVDLEHPLTISSLYGGGKISQEADNVMLIQTETETAFPKKYLQIVKNRYDGTLGSMDLNFHRDRLSFRPKPRELVVARTEVTSERSKS</sequence>
<dbReference type="PANTHER" id="PTHR12873">
    <property type="entry name" value="T7-LIKE MITOCHONDRIAL DNA HELICASE"/>
    <property type="match status" value="1"/>
</dbReference>
<comment type="caution">
    <text evidence="2">The sequence shown here is derived from an EMBL/GenBank/DDBJ whole genome shotgun (WGS) entry which is preliminary data.</text>
</comment>
<dbReference type="Gene3D" id="3.40.50.300">
    <property type="entry name" value="P-loop containing nucleotide triphosphate hydrolases"/>
    <property type="match status" value="1"/>
</dbReference>
<reference evidence="2" key="1">
    <citation type="submission" date="2024-06" db="EMBL/GenBank/DDBJ databases">
        <authorList>
            <person name="Liu X."/>
            <person name="Lenzi L."/>
            <person name="Haldenby T S."/>
            <person name="Uol C."/>
        </authorList>
    </citation>
    <scope>NUCLEOTIDE SEQUENCE</scope>
</reference>
<dbReference type="AlphaFoldDB" id="A0AAV2T6T8"/>
<accession>A0AAV2T6T8</accession>
<dbReference type="GO" id="GO:0005524">
    <property type="term" value="F:ATP binding"/>
    <property type="evidence" value="ECO:0007669"/>
    <property type="project" value="InterPro"/>
</dbReference>
<dbReference type="InterPro" id="IPR007694">
    <property type="entry name" value="DNA_helicase_DnaB-like_C"/>
</dbReference>
<evidence type="ECO:0000259" key="1">
    <source>
        <dbReference type="PROSITE" id="PS51199"/>
    </source>
</evidence>
<dbReference type="InterPro" id="IPR027417">
    <property type="entry name" value="P-loop_NTPase"/>
</dbReference>
<dbReference type="GO" id="GO:0003697">
    <property type="term" value="F:single-stranded DNA binding"/>
    <property type="evidence" value="ECO:0007669"/>
    <property type="project" value="InterPro"/>
</dbReference>
<dbReference type="PANTHER" id="PTHR12873:SF0">
    <property type="entry name" value="TWINKLE MTDNA HELICASE"/>
    <property type="match status" value="1"/>
</dbReference>
<dbReference type="GO" id="GO:0043139">
    <property type="term" value="F:5'-3' DNA helicase activity"/>
    <property type="evidence" value="ECO:0007669"/>
    <property type="project" value="InterPro"/>
</dbReference>
<dbReference type="InterPro" id="IPR027032">
    <property type="entry name" value="Twinkle-like"/>
</dbReference>
<gene>
    <name evidence="2" type="ORF">CDAUBV1_LOCUS4497</name>
</gene>
<dbReference type="EMBL" id="CAXLJL010000112">
    <property type="protein sequence ID" value="CAL5131971.1"/>
    <property type="molecule type" value="Genomic_DNA"/>
</dbReference>
<dbReference type="GO" id="GO:0006264">
    <property type="term" value="P:mitochondrial DNA replication"/>
    <property type="evidence" value="ECO:0007669"/>
    <property type="project" value="TreeGrafter"/>
</dbReference>
<protein>
    <recommendedName>
        <fullName evidence="1">SF4 helicase domain-containing protein</fullName>
    </recommendedName>
</protein>
<name>A0AAV2T6T8_CALDB</name>
<dbReference type="GO" id="GO:0005739">
    <property type="term" value="C:mitochondrion"/>
    <property type="evidence" value="ECO:0007669"/>
    <property type="project" value="TreeGrafter"/>
</dbReference>
<dbReference type="SUPFAM" id="SSF52540">
    <property type="entry name" value="P-loop containing nucleoside triphosphate hydrolases"/>
    <property type="match status" value="1"/>
</dbReference>
<proteinExistence type="predicted"/>
<dbReference type="Pfam" id="PF13481">
    <property type="entry name" value="AAA_25"/>
    <property type="match status" value="1"/>
</dbReference>
<evidence type="ECO:0000313" key="2">
    <source>
        <dbReference type="EMBL" id="CAL5131971.1"/>
    </source>
</evidence>